<evidence type="ECO:0000313" key="3">
    <source>
        <dbReference type="Proteomes" id="UP001549047"/>
    </source>
</evidence>
<proteinExistence type="predicted"/>
<gene>
    <name evidence="2" type="ORF">ABID16_002268</name>
</gene>
<dbReference type="EMBL" id="JBEPMB010000002">
    <property type="protein sequence ID" value="MET3613939.1"/>
    <property type="molecule type" value="Genomic_DNA"/>
</dbReference>
<comment type="caution">
    <text evidence="2">The sequence shown here is derived from an EMBL/GenBank/DDBJ whole genome shotgun (WGS) entry which is preliminary data.</text>
</comment>
<accession>A0ABV2J256</accession>
<name>A0ABV2J256_9HYPH</name>
<keyword evidence="3" id="KW-1185">Reference proteome</keyword>
<organism evidence="2 3">
    <name type="scientific">Rhizobium aquaticum</name>
    <dbReference type="NCBI Taxonomy" id="1549636"/>
    <lineage>
        <taxon>Bacteria</taxon>
        <taxon>Pseudomonadati</taxon>
        <taxon>Pseudomonadota</taxon>
        <taxon>Alphaproteobacteria</taxon>
        <taxon>Hyphomicrobiales</taxon>
        <taxon>Rhizobiaceae</taxon>
        <taxon>Rhizobium/Agrobacterium group</taxon>
        <taxon>Rhizobium</taxon>
    </lineage>
</organism>
<dbReference type="Proteomes" id="UP001549047">
    <property type="component" value="Unassembled WGS sequence"/>
</dbReference>
<dbReference type="RefSeq" id="WP_354556432.1">
    <property type="nucleotide sequence ID" value="NZ_JBEPMB010000002.1"/>
</dbReference>
<feature type="region of interest" description="Disordered" evidence="1">
    <location>
        <begin position="159"/>
        <end position="185"/>
    </location>
</feature>
<reference evidence="2 3" key="1">
    <citation type="submission" date="2024-06" db="EMBL/GenBank/DDBJ databases">
        <title>Genomic Encyclopedia of Type Strains, Phase IV (KMG-IV): sequencing the most valuable type-strain genomes for metagenomic binning, comparative biology and taxonomic classification.</title>
        <authorList>
            <person name="Goeker M."/>
        </authorList>
    </citation>
    <scope>NUCLEOTIDE SEQUENCE [LARGE SCALE GENOMIC DNA]</scope>
    <source>
        <strain evidence="2 3">DSM 29780</strain>
    </source>
</reference>
<evidence type="ECO:0000256" key="1">
    <source>
        <dbReference type="SAM" id="MobiDB-lite"/>
    </source>
</evidence>
<sequence length="185" mass="19960">MLKLVISGVWVAIVALIATYFSVQTALAPKVDEAAAARKAAEETVRGELTSLPVIEDGAVKGYFLTRLSYVVDKVKVAGVHVPLEVMITDELYTSLVGDKMIDLGHRNSFDVAAFRAMIKEAVNKRLGQEVVFDVLIEQIDYLSKEDLRASMAQKKGTIQSGESIVKGEAPKDGTAAEKPAAEGH</sequence>
<evidence type="ECO:0000313" key="2">
    <source>
        <dbReference type="EMBL" id="MET3613939.1"/>
    </source>
</evidence>
<feature type="compositionally biased region" description="Basic and acidic residues" evidence="1">
    <location>
        <begin position="169"/>
        <end position="185"/>
    </location>
</feature>
<protein>
    <submittedName>
        <fullName evidence="2">Uncharacterized protein</fullName>
    </submittedName>
</protein>